<organism evidence="6 7">
    <name type="scientific">Garicola koreensis</name>
    <dbReference type="NCBI Taxonomy" id="1262554"/>
    <lineage>
        <taxon>Bacteria</taxon>
        <taxon>Bacillati</taxon>
        <taxon>Actinomycetota</taxon>
        <taxon>Actinomycetes</taxon>
        <taxon>Micrococcales</taxon>
        <taxon>Micrococcaceae</taxon>
        <taxon>Garicola</taxon>
    </lineage>
</organism>
<evidence type="ECO:0000256" key="4">
    <source>
        <dbReference type="SAM" id="Phobius"/>
    </source>
</evidence>
<dbReference type="EMBL" id="JACIBT010000001">
    <property type="protein sequence ID" value="MBB3666638.1"/>
    <property type="molecule type" value="Genomic_DNA"/>
</dbReference>
<keyword evidence="3" id="KW-0902">Two-component regulatory system</keyword>
<feature type="domain" description="Signal transduction histidine kinase subgroup 3 dimerisation and phosphoacceptor" evidence="5">
    <location>
        <begin position="196"/>
        <end position="262"/>
    </location>
</feature>
<dbReference type="GO" id="GO:0046983">
    <property type="term" value="F:protein dimerization activity"/>
    <property type="evidence" value="ECO:0007669"/>
    <property type="project" value="InterPro"/>
</dbReference>
<dbReference type="Proteomes" id="UP000547528">
    <property type="component" value="Unassembled WGS sequence"/>
</dbReference>
<gene>
    <name evidence="6" type="ORF">FHX47_000231</name>
</gene>
<dbReference type="InterPro" id="IPR050482">
    <property type="entry name" value="Sensor_HK_TwoCompSys"/>
</dbReference>
<protein>
    <submittedName>
        <fullName evidence="6">Two-component system sensor histidine kinase DesK</fullName>
        <ecNumber evidence="6">2.7.13.3</ecNumber>
    </submittedName>
</protein>
<reference evidence="6 7" key="1">
    <citation type="submission" date="2020-08" db="EMBL/GenBank/DDBJ databases">
        <title>Sequencing the genomes of 1000 actinobacteria strains.</title>
        <authorList>
            <person name="Klenk H.-P."/>
        </authorList>
    </citation>
    <scope>NUCLEOTIDE SEQUENCE [LARGE SCALE GENOMIC DNA]</scope>
    <source>
        <strain evidence="6 7">DSM 28238</strain>
    </source>
</reference>
<evidence type="ECO:0000256" key="3">
    <source>
        <dbReference type="ARBA" id="ARBA00023012"/>
    </source>
</evidence>
<dbReference type="Gene3D" id="3.30.565.10">
    <property type="entry name" value="Histidine kinase-like ATPase, C-terminal domain"/>
    <property type="match status" value="1"/>
</dbReference>
<comment type="caution">
    <text evidence="6">The sequence shown here is derived from an EMBL/GenBank/DDBJ whole genome shotgun (WGS) entry which is preliminary data.</text>
</comment>
<dbReference type="InterPro" id="IPR011712">
    <property type="entry name" value="Sig_transdc_His_kin_sub3_dim/P"/>
</dbReference>
<evidence type="ECO:0000313" key="7">
    <source>
        <dbReference type="Proteomes" id="UP000547528"/>
    </source>
</evidence>
<accession>A0A7W5XZX5</accession>
<evidence type="ECO:0000256" key="1">
    <source>
        <dbReference type="ARBA" id="ARBA00022679"/>
    </source>
</evidence>
<dbReference type="Gene3D" id="1.20.5.1930">
    <property type="match status" value="1"/>
</dbReference>
<keyword evidence="4" id="KW-0812">Transmembrane</keyword>
<keyword evidence="4" id="KW-0472">Membrane</keyword>
<dbReference type="GO" id="GO:0016020">
    <property type="term" value="C:membrane"/>
    <property type="evidence" value="ECO:0007669"/>
    <property type="project" value="InterPro"/>
</dbReference>
<keyword evidence="2 6" id="KW-0418">Kinase</keyword>
<dbReference type="InterPro" id="IPR036890">
    <property type="entry name" value="HATPase_C_sf"/>
</dbReference>
<keyword evidence="1 6" id="KW-0808">Transferase</keyword>
<evidence type="ECO:0000259" key="5">
    <source>
        <dbReference type="Pfam" id="PF07730"/>
    </source>
</evidence>
<dbReference type="CDD" id="cd16917">
    <property type="entry name" value="HATPase_UhpB-NarQ-NarX-like"/>
    <property type="match status" value="1"/>
</dbReference>
<proteinExistence type="predicted"/>
<feature type="transmembrane region" description="Helical" evidence="4">
    <location>
        <begin position="92"/>
        <end position="125"/>
    </location>
</feature>
<sequence>MTTTQQPRRRANQDKRSLWPTVSGPQIAGLFYATVWLVFLASPVMAAAYSDVHLGLKLLAWAATGVFALVYVWQMARLFADDHRNHPAPSRLAVICVALAAIGALTIPAAGTWAVTFCVYIAALIIFTSPPMVGIPIGVGVWAVSTAAAYLISGETEVWIALGPGLGMLFIVVIRTTEHYEDRARAVEQQLRTSEERDRIARDVHDVLGHSLTVLSIKAQVARRLMETEPQRAQAELDEIEQLARSSLSQVRTTVTRLRAPQLPEELEVARTALEAGGISADIRAEEEHSESQLLAWTLRETITNVLRHSQASRCRIEIGPESLRVTDDGIGVNGHEGSGLRGLRERAKAEGAQVAVGAGDDASGTRIEVTLA</sequence>
<evidence type="ECO:0000313" key="6">
    <source>
        <dbReference type="EMBL" id="MBB3666638.1"/>
    </source>
</evidence>
<dbReference type="RefSeq" id="WP_183357065.1">
    <property type="nucleotide sequence ID" value="NZ_BAABKR010000005.1"/>
</dbReference>
<dbReference type="PANTHER" id="PTHR24421:SF63">
    <property type="entry name" value="SENSOR HISTIDINE KINASE DESK"/>
    <property type="match status" value="1"/>
</dbReference>
<dbReference type="GO" id="GO:0000155">
    <property type="term" value="F:phosphorelay sensor kinase activity"/>
    <property type="evidence" value="ECO:0007669"/>
    <property type="project" value="InterPro"/>
</dbReference>
<dbReference type="SUPFAM" id="SSF55874">
    <property type="entry name" value="ATPase domain of HSP90 chaperone/DNA topoisomerase II/histidine kinase"/>
    <property type="match status" value="1"/>
</dbReference>
<feature type="transmembrane region" description="Helical" evidence="4">
    <location>
        <begin position="58"/>
        <end position="80"/>
    </location>
</feature>
<feature type="transmembrane region" description="Helical" evidence="4">
    <location>
        <begin position="27"/>
        <end position="46"/>
    </location>
</feature>
<dbReference type="Pfam" id="PF07730">
    <property type="entry name" value="HisKA_3"/>
    <property type="match status" value="1"/>
</dbReference>
<evidence type="ECO:0000256" key="2">
    <source>
        <dbReference type="ARBA" id="ARBA00022777"/>
    </source>
</evidence>
<dbReference type="AlphaFoldDB" id="A0A7W5XZX5"/>
<feature type="transmembrane region" description="Helical" evidence="4">
    <location>
        <begin position="132"/>
        <end position="152"/>
    </location>
</feature>
<feature type="transmembrane region" description="Helical" evidence="4">
    <location>
        <begin position="158"/>
        <end position="176"/>
    </location>
</feature>
<keyword evidence="7" id="KW-1185">Reference proteome</keyword>
<name>A0A7W5XZX5_9MICC</name>
<keyword evidence="4" id="KW-1133">Transmembrane helix</keyword>
<dbReference type="EC" id="2.7.13.3" evidence="6"/>
<dbReference type="PANTHER" id="PTHR24421">
    <property type="entry name" value="NITRATE/NITRITE SENSOR PROTEIN NARX-RELATED"/>
    <property type="match status" value="1"/>
</dbReference>